<dbReference type="InterPro" id="IPR007527">
    <property type="entry name" value="Znf_SWIM"/>
</dbReference>
<keyword evidence="1" id="KW-0862">Zinc</keyword>
<feature type="domain" description="SWIM-type" evidence="3">
    <location>
        <begin position="63"/>
        <end position="96"/>
    </location>
</feature>
<dbReference type="GO" id="GO:0008270">
    <property type="term" value="F:zinc ion binding"/>
    <property type="evidence" value="ECO:0007669"/>
    <property type="project" value="UniProtKB-KW"/>
</dbReference>
<accession>A0A8H5BJ62</accession>
<evidence type="ECO:0000259" key="3">
    <source>
        <dbReference type="PROSITE" id="PS50966"/>
    </source>
</evidence>
<feature type="compositionally biased region" description="Basic and acidic residues" evidence="2">
    <location>
        <begin position="128"/>
        <end position="138"/>
    </location>
</feature>
<feature type="compositionally biased region" description="Acidic residues" evidence="2">
    <location>
        <begin position="142"/>
        <end position="158"/>
    </location>
</feature>
<dbReference type="OrthoDB" id="2661395at2759"/>
<evidence type="ECO:0000313" key="4">
    <source>
        <dbReference type="EMBL" id="KAF5324409.1"/>
    </source>
</evidence>
<organism evidence="4 5">
    <name type="scientific">Psilocybe cf. subviscida</name>
    <dbReference type="NCBI Taxonomy" id="2480587"/>
    <lineage>
        <taxon>Eukaryota</taxon>
        <taxon>Fungi</taxon>
        <taxon>Dikarya</taxon>
        <taxon>Basidiomycota</taxon>
        <taxon>Agaricomycotina</taxon>
        <taxon>Agaricomycetes</taxon>
        <taxon>Agaricomycetidae</taxon>
        <taxon>Agaricales</taxon>
        <taxon>Agaricineae</taxon>
        <taxon>Strophariaceae</taxon>
        <taxon>Psilocybe</taxon>
    </lineage>
</organism>
<evidence type="ECO:0000313" key="5">
    <source>
        <dbReference type="Proteomes" id="UP000567179"/>
    </source>
</evidence>
<reference evidence="4 5" key="1">
    <citation type="journal article" date="2020" name="ISME J.">
        <title>Uncovering the hidden diversity of litter-decomposition mechanisms in mushroom-forming fungi.</title>
        <authorList>
            <person name="Floudas D."/>
            <person name="Bentzer J."/>
            <person name="Ahren D."/>
            <person name="Johansson T."/>
            <person name="Persson P."/>
            <person name="Tunlid A."/>
        </authorList>
    </citation>
    <scope>NUCLEOTIDE SEQUENCE [LARGE SCALE GENOMIC DNA]</scope>
    <source>
        <strain evidence="4 5">CBS 101986</strain>
    </source>
</reference>
<dbReference type="PROSITE" id="PS50966">
    <property type="entry name" value="ZF_SWIM"/>
    <property type="match status" value="1"/>
</dbReference>
<sequence length="259" mass="30201">MPRCDLLVWILVSKLASTYYSKLTNLLTSTGRYRELCSWRKDFKREWKKLEKRDITLPINDAYRPNVRKWICTCPAFVTSRFLICKHLIQLVDRVPPKFFLEVKRHRSTPFWRHENLKASNEVQGTEADARVRSDRTGAEGNMDDEDDFPFDEDEGDVSNDEEEMMGMVEGRTFTKALTDDIDLITEFLAGLKFQLEFRDQRFLNVLEKEGAGFLRLAKLCVEKENRMKRTTGAAPSTWDKSSLTTMFYRPRPTGSDST</sequence>
<feature type="region of interest" description="Disordered" evidence="2">
    <location>
        <begin position="123"/>
        <end position="158"/>
    </location>
</feature>
<keyword evidence="1" id="KW-0479">Metal-binding</keyword>
<comment type="caution">
    <text evidence="4">The sequence shown here is derived from an EMBL/GenBank/DDBJ whole genome shotgun (WGS) entry which is preliminary data.</text>
</comment>
<dbReference type="Proteomes" id="UP000567179">
    <property type="component" value="Unassembled WGS sequence"/>
</dbReference>
<keyword evidence="1" id="KW-0863">Zinc-finger</keyword>
<protein>
    <recommendedName>
        <fullName evidence="3">SWIM-type domain-containing protein</fullName>
    </recommendedName>
</protein>
<evidence type="ECO:0000256" key="1">
    <source>
        <dbReference type="PROSITE-ProRule" id="PRU00325"/>
    </source>
</evidence>
<dbReference type="EMBL" id="JAACJJ010000016">
    <property type="protein sequence ID" value="KAF5324409.1"/>
    <property type="molecule type" value="Genomic_DNA"/>
</dbReference>
<keyword evidence="5" id="KW-1185">Reference proteome</keyword>
<evidence type="ECO:0000256" key="2">
    <source>
        <dbReference type="SAM" id="MobiDB-lite"/>
    </source>
</evidence>
<dbReference type="AlphaFoldDB" id="A0A8H5BJ62"/>
<proteinExistence type="predicted"/>
<gene>
    <name evidence="4" type="ORF">D9619_011185</name>
</gene>
<name>A0A8H5BJ62_9AGAR</name>